<name>A0ABM7JF15_9MYCO</name>
<dbReference type="InterPro" id="IPR009100">
    <property type="entry name" value="AcylCoA_DH/oxidase_NM_dom_sf"/>
</dbReference>
<dbReference type="Pfam" id="PF02771">
    <property type="entry name" value="Acyl-CoA_dh_N"/>
    <property type="match status" value="1"/>
</dbReference>
<dbReference type="InterPro" id="IPR046373">
    <property type="entry name" value="Acyl-CoA_Oxase/DH_mid-dom_sf"/>
</dbReference>
<dbReference type="Gene3D" id="2.40.110.10">
    <property type="entry name" value="Butyryl-CoA Dehydrogenase, subunit A, domain 2"/>
    <property type="match status" value="1"/>
</dbReference>
<evidence type="ECO:0000259" key="8">
    <source>
        <dbReference type="Pfam" id="PF02770"/>
    </source>
</evidence>
<evidence type="ECO:0000256" key="1">
    <source>
        <dbReference type="ARBA" id="ARBA00001974"/>
    </source>
</evidence>
<evidence type="ECO:0000256" key="4">
    <source>
        <dbReference type="ARBA" id="ARBA00022827"/>
    </source>
</evidence>
<dbReference type="InterPro" id="IPR036250">
    <property type="entry name" value="AcylCo_DH-like_C"/>
</dbReference>
<dbReference type="InterPro" id="IPR050741">
    <property type="entry name" value="Acyl-CoA_dehydrogenase"/>
</dbReference>
<evidence type="ECO:0000256" key="2">
    <source>
        <dbReference type="ARBA" id="ARBA00009347"/>
    </source>
</evidence>
<protein>
    <submittedName>
        <fullName evidence="10">Acyl-CoA dehydrogenase FadE</fullName>
    </submittedName>
</protein>
<dbReference type="InterPro" id="IPR006091">
    <property type="entry name" value="Acyl-CoA_Oxase/DH_mid-dom"/>
</dbReference>
<feature type="domain" description="Acyl-CoA dehydrogenase/oxidase N-terminal" evidence="9">
    <location>
        <begin position="6"/>
        <end position="118"/>
    </location>
</feature>
<dbReference type="Gene3D" id="1.20.140.10">
    <property type="entry name" value="Butyryl-CoA Dehydrogenase, subunit A, domain 3"/>
    <property type="match status" value="1"/>
</dbReference>
<evidence type="ECO:0000259" key="7">
    <source>
        <dbReference type="Pfam" id="PF00441"/>
    </source>
</evidence>
<proteinExistence type="inferred from homology"/>
<keyword evidence="4 6" id="KW-0274">FAD</keyword>
<dbReference type="InterPro" id="IPR009075">
    <property type="entry name" value="AcylCo_DH/oxidase_C"/>
</dbReference>
<sequence length="381" mass="41963">MQFVSEHEAFRDTVRRFVRERVNPFVDEWEREGMMPLHEIFKEMAGLGMLGLEYDPSFGGQGADHSFTVVLAEEAGRCESGSFGLALGVQVAMATPSLHDYGSDELRTSYLAPAMRGELVGAVAVTEPDAGSDVSGIRTHARRDGDDWVINGSKIYITNGIQADWICALVRTSEEGGYRGMSQIIIPTDRPGFTVAKKLNKLGMRASDTGLLSFDGVRVPVANTIGEIGRGFQQQMVQFVTERAWGVYSAYAACSGALERTKSYALQRKAFGKAIAAQQYLQYTYAELAAEVDMLGRYNYAIADAFIAGEDTRRMATIAKLKAGRLVRQVGDWCLQVHGGIGFMEETWTSRFFRDNRLTSIGGGSDEVMLRVLSRMDGFTN</sequence>
<dbReference type="Pfam" id="PF00441">
    <property type="entry name" value="Acyl-CoA_dh_1"/>
    <property type="match status" value="1"/>
</dbReference>
<dbReference type="InterPro" id="IPR037069">
    <property type="entry name" value="AcylCoA_DH/ox_N_sf"/>
</dbReference>
<accession>A0ABM7JF15</accession>
<feature type="domain" description="Acyl-CoA oxidase/dehydrogenase middle" evidence="8">
    <location>
        <begin position="122"/>
        <end position="217"/>
    </location>
</feature>
<evidence type="ECO:0000313" key="10">
    <source>
        <dbReference type="EMBL" id="BBY12562.1"/>
    </source>
</evidence>
<dbReference type="EMBL" id="AP022584">
    <property type="protein sequence ID" value="BBY12562.1"/>
    <property type="molecule type" value="Genomic_DNA"/>
</dbReference>
<dbReference type="PANTHER" id="PTHR48083">
    <property type="entry name" value="MEDIUM-CHAIN SPECIFIC ACYL-COA DEHYDROGENASE, MITOCHONDRIAL-RELATED"/>
    <property type="match status" value="1"/>
</dbReference>
<dbReference type="InterPro" id="IPR013786">
    <property type="entry name" value="AcylCoA_DH/ox_N"/>
</dbReference>
<dbReference type="SUPFAM" id="SSF56645">
    <property type="entry name" value="Acyl-CoA dehydrogenase NM domain-like"/>
    <property type="match status" value="1"/>
</dbReference>
<evidence type="ECO:0000259" key="9">
    <source>
        <dbReference type="Pfam" id="PF02771"/>
    </source>
</evidence>
<dbReference type="PROSITE" id="PS00072">
    <property type="entry name" value="ACYL_COA_DH_1"/>
    <property type="match status" value="1"/>
</dbReference>
<dbReference type="RefSeq" id="WP_083019340.1">
    <property type="nucleotide sequence ID" value="NZ_AP022584.1"/>
</dbReference>
<comment type="similarity">
    <text evidence="2 6">Belongs to the acyl-CoA dehydrogenase family.</text>
</comment>
<dbReference type="PROSITE" id="PS00073">
    <property type="entry name" value="ACYL_COA_DH_2"/>
    <property type="match status" value="1"/>
</dbReference>
<feature type="domain" description="Acyl-CoA dehydrogenase/oxidase C-terminal" evidence="7">
    <location>
        <begin position="229"/>
        <end position="375"/>
    </location>
</feature>
<reference evidence="10 11" key="1">
    <citation type="journal article" date="2019" name="Emerg. Microbes Infect.">
        <title>Comprehensive subspecies identification of 175 nontuberculous mycobacteria species based on 7547 genomic profiles.</title>
        <authorList>
            <person name="Matsumoto Y."/>
            <person name="Kinjo T."/>
            <person name="Motooka D."/>
            <person name="Nabeya D."/>
            <person name="Jung N."/>
            <person name="Uechi K."/>
            <person name="Horii T."/>
            <person name="Iida T."/>
            <person name="Fujita J."/>
            <person name="Nakamura S."/>
        </authorList>
    </citation>
    <scope>NUCLEOTIDE SEQUENCE [LARGE SCALE GENOMIC DNA]</scope>
    <source>
        <strain evidence="10 11">JCM 17324</strain>
    </source>
</reference>
<dbReference type="Proteomes" id="UP000466831">
    <property type="component" value="Chromosome"/>
</dbReference>
<evidence type="ECO:0000256" key="5">
    <source>
        <dbReference type="ARBA" id="ARBA00023002"/>
    </source>
</evidence>
<dbReference type="SUPFAM" id="SSF47203">
    <property type="entry name" value="Acyl-CoA dehydrogenase C-terminal domain-like"/>
    <property type="match status" value="1"/>
</dbReference>
<gene>
    <name evidence="10" type="ORF">MMARJ_33020</name>
</gene>
<dbReference type="PANTHER" id="PTHR48083:SF6">
    <property type="entry name" value="ACYL-COA DEHYDROGENASE 6"/>
    <property type="match status" value="1"/>
</dbReference>
<organism evidence="10 11">
    <name type="scientific">Mycobacterium marseillense</name>
    <dbReference type="NCBI Taxonomy" id="701042"/>
    <lineage>
        <taxon>Bacteria</taxon>
        <taxon>Bacillati</taxon>
        <taxon>Actinomycetota</taxon>
        <taxon>Actinomycetes</taxon>
        <taxon>Mycobacteriales</taxon>
        <taxon>Mycobacteriaceae</taxon>
        <taxon>Mycobacterium</taxon>
        <taxon>Mycobacterium avium complex (MAC)</taxon>
    </lineage>
</organism>
<keyword evidence="3 6" id="KW-0285">Flavoprotein</keyword>
<dbReference type="Gene3D" id="1.10.540.10">
    <property type="entry name" value="Acyl-CoA dehydrogenase/oxidase, N-terminal domain"/>
    <property type="match status" value="1"/>
</dbReference>
<dbReference type="InterPro" id="IPR006089">
    <property type="entry name" value="Acyl-CoA_DH_CS"/>
</dbReference>
<keyword evidence="5 6" id="KW-0560">Oxidoreductase</keyword>
<keyword evidence="11" id="KW-1185">Reference proteome</keyword>
<comment type="cofactor">
    <cofactor evidence="1 6">
        <name>FAD</name>
        <dbReference type="ChEBI" id="CHEBI:57692"/>
    </cofactor>
</comment>
<evidence type="ECO:0000256" key="6">
    <source>
        <dbReference type="RuleBase" id="RU362125"/>
    </source>
</evidence>
<evidence type="ECO:0000313" key="11">
    <source>
        <dbReference type="Proteomes" id="UP000466831"/>
    </source>
</evidence>
<dbReference type="Pfam" id="PF02770">
    <property type="entry name" value="Acyl-CoA_dh_M"/>
    <property type="match status" value="1"/>
</dbReference>
<evidence type="ECO:0000256" key="3">
    <source>
        <dbReference type="ARBA" id="ARBA00022630"/>
    </source>
</evidence>